<name>A0A426YFI2_ENSVE</name>
<dbReference type="AlphaFoldDB" id="A0A426YFI2"/>
<evidence type="ECO:0000313" key="3">
    <source>
        <dbReference type="Proteomes" id="UP000287651"/>
    </source>
</evidence>
<sequence>MGGTYRSAWLPVHGPPATGRYRQKSTVGGRLRKKKGRKSRGKEEKRIGEEMRHLARALSPSAYRPSEETERLSTRGERSRG</sequence>
<protein>
    <submittedName>
        <fullName evidence="2">Uncharacterized protein</fullName>
    </submittedName>
</protein>
<gene>
    <name evidence="2" type="ORF">B296_00032623</name>
</gene>
<dbReference type="EMBL" id="AMZH03012727">
    <property type="protein sequence ID" value="RRT50512.1"/>
    <property type="molecule type" value="Genomic_DNA"/>
</dbReference>
<comment type="caution">
    <text evidence="2">The sequence shown here is derived from an EMBL/GenBank/DDBJ whole genome shotgun (WGS) entry which is preliminary data.</text>
</comment>
<feature type="compositionally biased region" description="Basic residues" evidence="1">
    <location>
        <begin position="30"/>
        <end position="40"/>
    </location>
</feature>
<feature type="non-terminal residue" evidence="2">
    <location>
        <position position="81"/>
    </location>
</feature>
<evidence type="ECO:0000313" key="2">
    <source>
        <dbReference type="EMBL" id="RRT50512.1"/>
    </source>
</evidence>
<accession>A0A426YFI2</accession>
<dbReference type="Proteomes" id="UP000287651">
    <property type="component" value="Unassembled WGS sequence"/>
</dbReference>
<evidence type="ECO:0000256" key="1">
    <source>
        <dbReference type="SAM" id="MobiDB-lite"/>
    </source>
</evidence>
<feature type="compositionally biased region" description="Basic and acidic residues" evidence="1">
    <location>
        <begin position="65"/>
        <end position="81"/>
    </location>
</feature>
<feature type="compositionally biased region" description="Basic and acidic residues" evidence="1">
    <location>
        <begin position="41"/>
        <end position="53"/>
    </location>
</feature>
<feature type="region of interest" description="Disordered" evidence="1">
    <location>
        <begin position="1"/>
        <end position="81"/>
    </location>
</feature>
<proteinExistence type="predicted"/>
<reference evidence="2 3" key="1">
    <citation type="journal article" date="2014" name="Agronomy (Basel)">
        <title>A Draft Genome Sequence for Ensete ventricosum, the Drought-Tolerant Tree Against Hunger.</title>
        <authorList>
            <person name="Harrison J."/>
            <person name="Moore K.A."/>
            <person name="Paszkiewicz K."/>
            <person name="Jones T."/>
            <person name="Grant M."/>
            <person name="Ambacheew D."/>
            <person name="Muzemil S."/>
            <person name="Studholme D.J."/>
        </authorList>
    </citation>
    <scope>NUCLEOTIDE SEQUENCE [LARGE SCALE GENOMIC DNA]</scope>
</reference>
<organism evidence="2 3">
    <name type="scientific">Ensete ventricosum</name>
    <name type="common">Abyssinian banana</name>
    <name type="synonym">Musa ensete</name>
    <dbReference type="NCBI Taxonomy" id="4639"/>
    <lineage>
        <taxon>Eukaryota</taxon>
        <taxon>Viridiplantae</taxon>
        <taxon>Streptophyta</taxon>
        <taxon>Embryophyta</taxon>
        <taxon>Tracheophyta</taxon>
        <taxon>Spermatophyta</taxon>
        <taxon>Magnoliopsida</taxon>
        <taxon>Liliopsida</taxon>
        <taxon>Zingiberales</taxon>
        <taxon>Musaceae</taxon>
        <taxon>Ensete</taxon>
    </lineage>
</organism>